<evidence type="ECO:0000256" key="2">
    <source>
        <dbReference type="SAM" id="Phobius"/>
    </source>
</evidence>
<organism evidence="4 5">
    <name type="scientific">Giardia intestinalis (strain P15)</name>
    <name type="common">Giardia lamblia</name>
    <dbReference type="NCBI Taxonomy" id="658858"/>
    <lineage>
        <taxon>Eukaryota</taxon>
        <taxon>Metamonada</taxon>
        <taxon>Diplomonadida</taxon>
        <taxon>Hexamitidae</taxon>
        <taxon>Giardiinae</taxon>
        <taxon>Giardia</taxon>
    </lineage>
</organism>
<dbReference type="PANTHER" id="PTHR45756">
    <property type="entry name" value="PALMITOYLTRANSFERASE"/>
    <property type="match status" value="1"/>
</dbReference>
<dbReference type="PANTHER" id="PTHR45756:SF1">
    <property type="entry name" value="PROTEIN KINASE DOMAIN CONTAINING PROTEIN"/>
    <property type="match status" value="1"/>
</dbReference>
<keyword evidence="3" id="KW-0732">Signal</keyword>
<dbReference type="VEuPathDB" id="GiardiaDB:GLP15_923"/>
<dbReference type="AlphaFoldDB" id="E1EZF5"/>
<sequence>MFPIGLMFLTCYAIDCLPELVGAPTLCPDILHYELCNQSRTICIRCTSGYVLDLLDNSACVQTCPERRPMVNDENTWVCTQDLEKNGNDAFCEPHCSMCTRGRCVACRKGYKANQGVCEGDLLFELGNSIVSVSDPCPEDRCRSSNGTCVTKEFLNCEVCPGNDVCQKCMTGYCLDSDNTCKHLSELFCKSCPNGGMCTQCPDGYCLDSSNKCVLRGSMNCLSCPGNTWCVECLRNYGLNSDGVCTKCPDNCVQCVPQWNRCIQCNDGYCLENSTYGIRCVPLSSSSIKCASCAGGGYCTKCVDGYCLNPYNSACTTKEDLQCMSCSGQRTCTECGAGYCLTEDGVCRPKETLGCAECPNGGRCTKCMTSYIFLPLLGCIPIKVLMCASYEDGTGCTTCPPGLCLMTHPMSGYSQCYSDYNCEYCQDGQCITCRPNTCLESMTSCSSQACGRCKILSGSGRCLQCEEHNCLTSYGACAHAYEINCRECKDDKCVKCFDGYNLDEYSICSVSKTLETKLKSATAAAISVPIILVVIAAIAITCYCILTKRKRECSPIKEMSSNSMMQSQSSIPTSATIL</sequence>
<comment type="caution">
    <text evidence="4">The sequence shown here is derived from an EMBL/GenBank/DDBJ whole genome shotgun (WGS) entry which is preliminary data.</text>
</comment>
<feature type="region of interest" description="Disordered" evidence="1">
    <location>
        <begin position="558"/>
        <end position="578"/>
    </location>
</feature>
<evidence type="ECO:0000256" key="3">
    <source>
        <dbReference type="SAM" id="SignalP"/>
    </source>
</evidence>
<evidence type="ECO:0000313" key="4">
    <source>
        <dbReference type="EMBL" id="EFO64413.1"/>
    </source>
</evidence>
<gene>
    <name evidence="4" type="ORF">GLP15_923</name>
</gene>
<proteinExistence type="predicted"/>
<dbReference type="InterPro" id="IPR053215">
    <property type="entry name" value="TKL_Ser/Thr_kinase"/>
</dbReference>
<keyword evidence="2" id="KW-1133">Transmembrane helix</keyword>
<dbReference type="SUPFAM" id="SSF57184">
    <property type="entry name" value="Growth factor receptor domain"/>
    <property type="match status" value="3"/>
</dbReference>
<keyword evidence="2" id="KW-0472">Membrane</keyword>
<dbReference type="EMBL" id="ACVC01000096">
    <property type="protein sequence ID" value="EFO64413.1"/>
    <property type="molecule type" value="Genomic_DNA"/>
</dbReference>
<dbReference type="Proteomes" id="UP000008974">
    <property type="component" value="Unassembled WGS sequence"/>
</dbReference>
<evidence type="ECO:0000313" key="5">
    <source>
        <dbReference type="Proteomes" id="UP000008974"/>
    </source>
</evidence>
<name>E1EZF5_GIAIA</name>
<evidence type="ECO:0008006" key="6">
    <source>
        <dbReference type="Google" id="ProtNLM"/>
    </source>
</evidence>
<dbReference type="InterPro" id="IPR009030">
    <property type="entry name" value="Growth_fac_rcpt_cys_sf"/>
</dbReference>
<dbReference type="OrthoDB" id="300641at2759"/>
<evidence type="ECO:0000256" key="1">
    <source>
        <dbReference type="SAM" id="MobiDB-lite"/>
    </source>
</evidence>
<feature type="signal peptide" evidence="3">
    <location>
        <begin position="1"/>
        <end position="18"/>
    </location>
</feature>
<feature type="transmembrane region" description="Helical" evidence="2">
    <location>
        <begin position="523"/>
        <end position="546"/>
    </location>
</feature>
<protein>
    <recommendedName>
        <fullName evidence="6">High cysteine membrane protein Group 2</fullName>
    </recommendedName>
</protein>
<feature type="chain" id="PRO_5003144908" description="High cysteine membrane protein Group 2" evidence="3">
    <location>
        <begin position="19"/>
        <end position="578"/>
    </location>
</feature>
<accession>E1EZF5</accession>
<keyword evidence="2" id="KW-0812">Transmembrane</keyword>
<feature type="compositionally biased region" description="Low complexity" evidence="1">
    <location>
        <begin position="559"/>
        <end position="570"/>
    </location>
</feature>
<reference evidence="4 5" key="1">
    <citation type="journal article" date="2010" name="BMC Genomics">
        <title>Genome analysis and comparative genomics of a Giardia intestinalis assemblage E isolate.</title>
        <authorList>
            <person name="Jerlstrom-Hultqvist J."/>
            <person name="Franzen O."/>
            <person name="Ankarklev J."/>
            <person name="Xu F."/>
            <person name="Nohynkova E."/>
            <person name="Andersson J.O."/>
            <person name="Svard S.G."/>
            <person name="Andersson B."/>
        </authorList>
    </citation>
    <scope>NUCLEOTIDE SEQUENCE [LARGE SCALE GENOMIC DNA]</scope>
    <source>
        <strain evidence="4 5">P15</strain>
    </source>
</reference>